<reference evidence="6 7" key="1">
    <citation type="submission" date="2018-01" db="EMBL/GenBank/DDBJ databases">
        <title>Whole genome sequencing of Histamine producing bacteria.</title>
        <authorList>
            <person name="Butler K."/>
        </authorList>
    </citation>
    <scope>NUCLEOTIDE SEQUENCE [LARGE SCALE GENOMIC DNA]</scope>
    <source>
        <strain evidence="6 7">A1-4</strain>
    </source>
</reference>
<dbReference type="PANTHER" id="PTHR32305:SF15">
    <property type="entry name" value="PROTEIN RHSA-RELATED"/>
    <property type="match status" value="1"/>
</dbReference>
<name>A0AAX0YYJ5_9GAMM</name>
<dbReference type="Pfam" id="PF15636">
    <property type="entry name" value="Tox-GHH"/>
    <property type="match status" value="1"/>
</dbReference>
<accession>A0AAX0YYJ5</accession>
<feature type="domain" description="Teneurin-like YD-shell" evidence="5">
    <location>
        <begin position="1112"/>
        <end position="1410"/>
    </location>
</feature>
<dbReference type="EMBL" id="PYOZ01000003">
    <property type="protein sequence ID" value="PSX45862.1"/>
    <property type="molecule type" value="Genomic_DNA"/>
</dbReference>
<dbReference type="RefSeq" id="WP_052957427.1">
    <property type="nucleotide sequence ID" value="NZ_JZTD01000016.1"/>
</dbReference>
<protein>
    <submittedName>
        <fullName evidence="6">Type IV secretion protein Rhs</fullName>
    </submittedName>
</protein>
<dbReference type="PRINTS" id="PR00394">
    <property type="entry name" value="RHSPROTEIN"/>
</dbReference>
<keyword evidence="2" id="KW-0472">Membrane</keyword>
<organism evidence="6 7">
    <name type="scientific">Photobacterium kishitanii</name>
    <dbReference type="NCBI Taxonomy" id="318456"/>
    <lineage>
        <taxon>Bacteria</taxon>
        <taxon>Pseudomonadati</taxon>
        <taxon>Pseudomonadota</taxon>
        <taxon>Gammaproteobacteria</taxon>
        <taxon>Vibrionales</taxon>
        <taxon>Vibrionaceae</taxon>
        <taxon>Photobacterium</taxon>
    </lineage>
</organism>
<feature type="domain" description="Teneurin-like YD-shell" evidence="5">
    <location>
        <begin position="971"/>
        <end position="1071"/>
    </location>
</feature>
<evidence type="ECO:0000256" key="2">
    <source>
        <dbReference type="SAM" id="Phobius"/>
    </source>
</evidence>
<feature type="domain" description="Tox-GHH" evidence="3">
    <location>
        <begin position="1500"/>
        <end position="1577"/>
    </location>
</feature>
<feature type="transmembrane region" description="Helical" evidence="2">
    <location>
        <begin position="265"/>
        <end position="285"/>
    </location>
</feature>
<dbReference type="InterPro" id="IPR022385">
    <property type="entry name" value="Rhs_assc_core"/>
</dbReference>
<dbReference type="Gene3D" id="2.180.10.10">
    <property type="entry name" value="RHS repeat-associated core"/>
    <property type="match status" value="3"/>
</dbReference>
<dbReference type="Proteomes" id="UP000240728">
    <property type="component" value="Unassembled WGS sequence"/>
</dbReference>
<evidence type="ECO:0000256" key="1">
    <source>
        <dbReference type="ARBA" id="ARBA00022737"/>
    </source>
</evidence>
<dbReference type="NCBIfam" id="TIGR01643">
    <property type="entry name" value="YD_repeat_2x"/>
    <property type="match status" value="6"/>
</dbReference>
<dbReference type="InterPro" id="IPR045351">
    <property type="entry name" value="DUF6531"/>
</dbReference>
<dbReference type="Pfam" id="PF25023">
    <property type="entry name" value="TEN_YD-shell"/>
    <property type="match status" value="3"/>
</dbReference>
<dbReference type="InterPro" id="IPR006530">
    <property type="entry name" value="YD"/>
</dbReference>
<evidence type="ECO:0000259" key="5">
    <source>
        <dbReference type="Pfam" id="PF25023"/>
    </source>
</evidence>
<gene>
    <name evidence="6" type="ORF">C0W53_07550</name>
</gene>
<sequence length="1609" mass="182776">MMTNKYQQLASEIENRLAKYPVLISNYRQYSESFLLQRADDISHLADVPSLFDMEKTFKVNSQTKTVDKDDKDYGTVAKCPLNGELTIYNQFESIYETPITALPVIVTSIKDHNEQYKQLTDNNGKVVFKGLKPGAKYKISINYNPTQANVDALFSSYQSIADELQIWLQKQWDDRFKRTWQEQINTPQGELAFGLVQTFLSSIGEALVASWQQIKDLFELLSDPEKALNNFSEGASDLIAEIKAKMESAPEKAQKALLFASDEAAMFLFANAVIDFLTMIPNLGVLKQIVSMGGDVVVGVVFGILGGVVISCIATPAVGMAYLVLKLGKKIAGIIKPIIQLIEEFFTLAVGLVDKIQDYGKLHLNGIVKGSVTKSGEFISKAKNKAYTTLKIKEKDIDKHPESSKDLAGNKTDSLQNTCTNNCPVSMINGEELLNIDDFTLPGPLAFTFSRLYRTTAVEVNRGCGFGWSHSLSQALTFSDNGVIWLDNENKQTSFPLPSAQRPAIVNPIADSAIYLGNKENEYLLVQSNQVTHHFERDGDRARLSGFSDGYGNRLTVRYNQCGLPDAVITPLGTGLWLVYAQDNQLSQIELRTRIVEDGRSNWRTERVLMTYAYNRQQQLMSTRNSAFEGEDYEYNEDNVITLRRMAGGIEFFWLWQGTGKHSRAIKHWSNTGIAAEYEWNDNDGSVVVTHSDGSTETYIHDEHAKLVKKIDPDGAVTKNEYNSDGLLVSCIDPMGHETRYIYNDNLEQEVVIAADGTVTQYGYHHGQLTQLFKDDQEWQFGYNSQGDINKKVDPLGNTTQYRYTDHGKINEIIYADGSVHQLHWNKLGMMLGETYPDGSRISYRYDIFGRIVEEKAPTGAITHYVWDDADRLVEIMLPNGSRQQYRYNAYGKITQSMDETGAKTVYEYAVNSHLVSRVIHPDGSSLSYQYNNAKGFVSQITNENGNNYLIDYYPNGLVKQETTFDDRQLRYQYDLNGNLTSKTEVGKQGTELTTTYTRDVMGRLLAKELPDGAEIQYQYDKQGQLIGIDDGVTPLAWQYDPLGRLTAEHQGWASQYYRYDQVGQLTHWQLPDHNILEYKRAKGGLLEQITLNDRPLTCHSYQQGLEVHRQQGDIQSRFSYDDQGRLRSHLQHQQGHTVSSRDYSYNVVGNLSKVSDSRYGVTHYEYDPLDRLQAAKGALEEAFTHDPAGNLLEQTLGSSIGRTKSLVTHNQLLLQGDAHFEYDEFGRLTIEKRGKDQCLVTQYEYDFQHRLTQAKMPDGSTARYVYDAFGRRVSKTVVDKRGQSTTTEFVWQGDNLVAEERNGEDYQTYVYEPGSFKPLALLKGEGKACEVYHYHLDHLGTPIDLTDEQGNTVWQVQYRCYGNIAVQHVEKIVNPLRFQGQYYDSETGLHYNRHRYYSPKTGRFTTIDPIGLAGGINNYQYVPNPLNWVDPLGLSACPPDDDSAVQLDNLADQWEAELPDINRHPTPFKALSRADQTAIKEKIANGTATRNVYKHFQWDRRFNNRRQRGIKRFWADERKRLISGEQGTRKWTPEQIDGILSRRTPKYDGKPIEAHHKYNAATYPHLADEITNLYPATKYEHLYRWHGGNFQNSTHGKPLNPNVSEEF</sequence>
<feature type="transmembrane region" description="Helical" evidence="2">
    <location>
        <begin position="297"/>
        <end position="326"/>
    </location>
</feature>
<keyword evidence="7" id="KW-1185">Reference proteome</keyword>
<dbReference type="NCBIfam" id="TIGR03696">
    <property type="entry name" value="Rhs_assc_core"/>
    <property type="match status" value="1"/>
</dbReference>
<dbReference type="InterPro" id="IPR056823">
    <property type="entry name" value="TEN-like_YD-shell"/>
</dbReference>
<evidence type="ECO:0000313" key="7">
    <source>
        <dbReference type="Proteomes" id="UP000240728"/>
    </source>
</evidence>
<keyword evidence="1" id="KW-0677">Repeat</keyword>
<keyword evidence="2" id="KW-0812">Transmembrane</keyword>
<dbReference type="PANTHER" id="PTHR32305">
    <property type="match status" value="1"/>
</dbReference>
<evidence type="ECO:0000259" key="3">
    <source>
        <dbReference type="Pfam" id="PF15636"/>
    </source>
</evidence>
<comment type="caution">
    <text evidence="6">The sequence shown here is derived from an EMBL/GenBank/DDBJ whole genome shotgun (WGS) entry which is preliminary data.</text>
</comment>
<dbReference type="Pfam" id="PF20148">
    <property type="entry name" value="DUF6531"/>
    <property type="match status" value="1"/>
</dbReference>
<evidence type="ECO:0000259" key="4">
    <source>
        <dbReference type="Pfam" id="PF20148"/>
    </source>
</evidence>
<dbReference type="InterPro" id="IPR050708">
    <property type="entry name" value="T6SS_VgrG/RHS"/>
</dbReference>
<evidence type="ECO:0000313" key="6">
    <source>
        <dbReference type="EMBL" id="PSX45862.1"/>
    </source>
</evidence>
<dbReference type="InterPro" id="IPR028916">
    <property type="entry name" value="Tox-GHH_dom"/>
</dbReference>
<keyword evidence="2" id="KW-1133">Transmembrane helix</keyword>
<feature type="domain" description="Teneurin-like YD-shell" evidence="5">
    <location>
        <begin position="767"/>
        <end position="945"/>
    </location>
</feature>
<proteinExistence type="predicted"/>
<feature type="domain" description="DUF6531" evidence="4">
    <location>
        <begin position="424"/>
        <end position="496"/>
    </location>
</feature>